<proteinExistence type="predicted"/>
<dbReference type="Proteomes" id="UP000008311">
    <property type="component" value="Unassembled WGS sequence"/>
</dbReference>
<sequence>MSSQGNTSSSPAGAFGAGGDTGGGGSGVRSGQAGRPGVERSMAPPKRGGVMKKILADITSSTALFSSSST</sequence>
<dbReference type="AlphaFoldDB" id="B9S2R3"/>
<evidence type="ECO:0000256" key="1">
    <source>
        <dbReference type="SAM" id="MobiDB-lite"/>
    </source>
</evidence>
<reference evidence="3" key="1">
    <citation type="journal article" date="2010" name="Nat. Biotechnol.">
        <title>Draft genome sequence of the oilseed species Ricinus communis.</title>
        <authorList>
            <person name="Chan A.P."/>
            <person name="Crabtree J."/>
            <person name="Zhao Q."/>
            <person name="Lorenzi H."/>
            <person name="Orvis J."/>
            <person name="Puiu D."/>
            <person name="Melake-Berhan A."/>
            <person name="Jones K.M."/>
            <person name="Redman J."/>
            <person name="Chen G."/>
            <person name="Cahoon E.B."/>
            <person name="Gedil M."/>
            <person name="Stanke M."/>
            <person name="Haas B.J."/>
            <person name="Wortman J.R."/>
            <person name="Fraser-Liggett C.M."/>
            <person name="Ravel J."/>
            <person name="Rabinowicz P.D."/>
        </authorList>
    </citation>
    <scope>NUCLEOTIDE SEQUENCE [LARGE SCALE GENOMIC DNA]</scope>
    <source>
        <strain evidence="3">cv. Hale</strain>
    </source>
</reference>
<feature type="compositionally biased region" description="Gly residues" evidence="1">
    <location>
        <begin position="15"/>
        <end position="28"/>
    </location>
</feature>
<evidence type="ECO:0000313" key="3">
    <source>
        <dbReference type="Proteomes" id="UP000008311"/>
    </source>
</evidence>
<name>B9S2R3_RICCO</name>
<protein>
    <submittedName>
        <fullName evidence="2">Uncharacterized protein</fullName>
    </submittedName>
</protein>
<dbReference type="InParanoid" id="B9S2R3"/>
<accession>B9S2R3</accession>
<feature type="region of interest" description="Disordered" evidence="1">
    <location>
        <begin position="1"/>
        <end position="50"/>
    </location>
</feature>
<gene>
    <name evidence="2" type="ORF">RCOM_0560760</name>
</gene>
<organism evidence="2 3">
    <name type="scientific">Ricinus communis</name>
    <name type="common">Castor bean</name>
    <dbReference type="NCBI Taxonomy" id="3988"/>
    <lineage>
        <taxon>Eukaryota</taxon>
        <taxon>Viridiplantae</taxon>
        <taxon>Streptophyta</taxon>
        <taxon>Embryophyta</taxon>
        <taxon>Tracheophyta</taxon>
        <taxon>Spermatophyta</taxon>
        <taxon>Magnoliopsida</taxon>
        <taxon>eudicotyledons</taxon>
        <taxon>Gunneridae</taxon>
        <taxon>Pentapetalae</taxon>
        <taxon>rosids</taxon>
        <taxon>fabids</taxon>
        <taxon>Malpighiales</taxon>
        <taxon>Euphorbiaceae</taxon>
        <taxon>Acalyphoideae</taxon>
        <taxon>Acalypheae</taxon>
        <taxon>Ricinus</taxon>
    </lineage>
</organism>
<dbReference type="EMBL" id="EQ973853">
    <property type="protein sequence ID" value="EEF42068.1"/>
    <property type="molecule type" value="Genomic_DNA"/>
</dbReference>
<keyword evidence="3" id="KW-1185">Reference proteome</keyword>
<evidence type="ECO:0000313" key="2">
    <source>
        <dbReference type="EMBL" id="EEF42068.1"/>
    </source>
</evidence>